<reference evidence="1 2" key="1">
    <citation type="submission" date="2023-01" db="EMBL/GenBank/DDBJ databases">
        <authorList>
            <person name="Whitehead M."/>
        </authorList>
    </citation>
    <scope>NUCLEOTIDE SEQUENCE [LARGE SCALE GENOMIC DNA]</scope>
</reference>
<organism evidence="1 2">
    <name type="scientific">Macrosiphum euphorbiae</name>
    <name type="common">potato aphid</name>
    <dbReference type="NCBI Taxonomy" id="13131"/>
    <lineage>
        <taxon>Eukaryota</taxon>
        <taxon>Metazoa</taxon>
        <taxon>Ecdysozoa</taxon>
        <taxon>Arthropoda</taxon>
        <taxon>Hexapoda</taxon>
        <taxon>Insecta</taxon>
        <taxon>Pterygota</taxon>
        <taxon>Neoptera</taxon>
        <taxon>Paraneoptera</taxon>
        <taxon>Hemiptera</taxon>
        <taxon>Sternorrhyncha</taxon>
        <taxon>Aphidomorpha</taxon>
        <taxon>Aphidoidea</taxon>
        <taxon>Aphididae</taxon>
        <taxon>Macrosiphini</taxon>
        <taxon>Macrosiphum</taxon>
    </lineage>
</organism>
<evidence type="ECO:0000313" key="1">
    <source>
        <dbReference type="EMBL" id="CAI6371122.1"/>
    </source>
</evidence>
<dbReference type="AlphaFoldDB" id="A0AAV0XTD0"/>
<name>A0AAV0XTD0_9HEMI</name>
<evidence type="ECO:0000313" key="2">
    <source>
        <dbReference type="Proteomes" id="UP001160148"/>
    </source>
</evidence>
<keyword evidence="2" id="KW-1185">Reference proteome</keyword>
<dbReference type="Proteomes" id="UP001160148">
    <property type="component" value="Unassembled WGS sequence"/>
</dbReference>
<accession>A0AAV0XTD0</accession>
<comment type="caution">
    <text evidence="1">The sequence shown here is derived from an EMBL/GenBank/DDBJ whole genome shotgun (WGS) entry which is preliminary data.</text>
</comment>
<gene>
    <name evidence="1" type="ORF">MEUPH1_LOCUS25165</name>
</gene>
<dbReference type="EMBL" id="CARXXK010000772">
    <property type="protein sequence ID" value="CAI6371122.1"/>
    <property type="molecule type" value="Genomic_DNA"/>
</dbReference>
<proteinExistence type="predicted"/>
<sequence>MFSVFNFLNKSISVNNAQLTKELVNEQDDDEYYVGNPSASNTVIKDNSDNLSIENVEIDFNKKDVELEIGDKNTGPLQPILNVSTMLNLNLL</sequence>
<protein>
    <submittedName>
        <fullName evidence="1">Uncharacterized protein</fullName>
    </submittedName>
</protein>